<feature type="compositionally biased region" description="Basic and acidic residues" evidence="8">
    <location>
        <begin position="156"/>
        <end position="170"/>
    </location>
</feature>
<feature type="compositionally biased region" description="Acidic residues" evidence="8">
    <location>
        <begin position="280"/>
        <end position="290"/>
    </location>
</feature>
<evidence type="ECO:0000256" key="3">
    <source>
        <dbReference type="ARBA" id="ARBA00022741"/>
    </source>
</evidence>
<evidence type="ECO:0000256" key="8">
    <source>
        <dbReference type="SAM" id="MobiDB-lite"/>
    </source>
</evidence>
<protein>
    <recommendedName>
        <fullName evidence="7">Kinase</fullName>
        <ecNumber evidence="7">2.7.-.-</ecNumber>
    </recommendedName>
</protein>
<dbReference type="Proteomes" id="UP000829720">
    <property type="component" value="Unassembled WGS sequence"/>
</dbReference>
<feature type="compositionally biased region" description="Low complexity" evidence="8">
    <location>
        <begin position="266"/>
        <end position="279"/>
    </location>
</feature>
<dbReference type="GO" id="GO:0005524">
    <property type="term" value="F:ATP binding"/>
    <property type="evidence" value="ECO:0007669"/>
    <property type="project" value="UniProtKB-KW"/>
</dbReference>
<comment type="catalytic activity">
    <reaction evidence="6">
        <text>1D-myo-inositol 1,4,5-trisphosphate + ATP = 1D-myo-inositol 1,3,4,5-tetrakisphosphate + ADP + H(+)</text>
        <dbReference type="Rhea" id="RHEA:11020"/>
        <dbReference type="ChEBI" id="CHEBI:15378"/>
        <dbReference type="ChEBI" id="CHEBI:30616"/>
        <dbReference type="ChEBI" id="CHEBI:57895"/>
        <dbReference type="ChEBI" id="CHEBI:203600"/>
        <dbReference type="ChEBI" id="CHEBI:456216"/>
        <dbReference type="EC" id="2.7.1.127"/>
    </reaction>
    <physiologicalReaction direction="left-to-right" evidence="6">
        <dbReference type="Rhea" id="RHEA:11021"/>
    </physiologicalReaction>
</comment>
<gene>
    <name evidence="9" type="ORF">AGOR_G00074960</name>
</gene>
<evidence type="ECO:0000256" key="1">
    <source>
        <dbReference type="ARBA" id="ARBA00007374"/>
    </source>
</evidence>
<dbReference type="AlphaFoldDB" id="A0A8T3DMI1"/>
<feature type="compositionally biased region" description="Basic and acidic residues" evidence="8">
    <location>
        <begin position="119"/>
        <end position="143"/>
    </location>
</feature>
<evidence type="ECO:0000313" key="10">
    <source>
        <dbReference type="Proteomes" id="UP000829720"/>
    </source>
</evidence>
<keyword evidence="4 7" id="KW-0418">Kinase</keyword>
<sequence length="659" mass="74401">MDHKASSMVLEEGNAQQPGKGEEAKEVGGENRQGDCRIFTFENHEVNCRYPTSAAILRVHKVKPKLCSTRAVYSSSQESTQSLTEPQTKSKSPKPWEAIEPHIGPCEHLDPDQNQVDVSEGKAEEQKGNREGERKSTVEKQDSEEGYLGKEMGGGEPRRSLSKMRDKKKDKWKVRGRERLLGSVEVEVGDMERTERLRSKQWIRTGREQEGKEVREESEIKGSGELDEAWKTQVEHGLEQLSEGDIERRGSMRRTILSRMLMHSSASSSSSSSFNCSSAESDEVFSEGEDTMARRQTMKRSRSWKTFLAMMQWSMRRQSSWVQLAGHQGNFRLSEAGEVLKLHNAVESSCLQALMSDSLRQFVPCYHGLTIRGSESYIRLDDLLSGLTCPVIMDCKMGVRTYLEEELARARSSPCPRTDMYQKMIKVDPEAPSAEEHAQGGLTKLRYMQWRDSVSSTSTLGFRIEGVAVEDGRVLRDFKKTRTSAQVTDVFLSFTKRQANVLEAYLSRLQALNEALKESEFFKTHEVIGSSLLFVHDRTNKANIWMIDFGKTTPTPSGLHLKHNIPWVEGNREDGYIIGLTNLTWLVTEALRQALGQDHDVHNIPVHIDHQPDSQSGSWHSEVIHNPIQNLQLGQSSVNTVETGVMPNDAMSETQGREP</sequence>
<dbReference type="Gene3D" id="3.30.470.160">
    <property type="entry name" value="Inositol polyphosphate kinase"/>
    <property type="match status" value="1"/>
</dbReference>
<dbReference type="GO" id="GO:0008440">
    <property type="term" value="F:inositol-1,4,5-trisphosphate 3-kinase activity"/>
    <property type="evidence" value="ECO:0007669"/>
    <property type="project" value="UniProtKB-EC"/>
</dbReference>
<evidence type="ECO:0000256" key="6">
    <source>
        <dbReference type="ARBA" id="ARBA00051963"/>
    </source>
</evidence>
<feature type="region of interest" description="Disordered" evidence="8">
    <location>
        <begin position="266"/>
        <end position="297"/>
    </location>
</feature>
<dbReference type="InterPro" id="IPR005522">
    <property type="entry name" value="IPK"/>
</dbReference>
<dbReference type="GO" id="GO:0000828">
    <property type="term" value="F:inositol hexakisphosphate kinase activity"/>
    <property type="evidence" value="ECO:0007669"/>
    <property type="project" value="TreeGrafter"/>
</dbReference>
<keyword evidence="2 7" id="KW-0808">Transferase</keyword>
<keyword evidence="3" id="KW-0547">Nucleotide-binding</keyword>
<evidence type="ECO:0000256" key="4">
    <source>
        <dbReference type="ARBA" id="ARBA00022777"/>
    </source>
</evidence>
<comment type="caution">
    <text evidence="9">The sequence shown here is derived from an EMBL/GenBank/DDBJ whole genome shotgun (WGS) entry which is preliminary data.</text>
</comment>
<name>A0A8T3DMI1_9TELE</name>
<keyword evidence="10" id="KW-1185">Reference proteome</keyword>
<dbReference type="SUPFAM" id="SSF56104">
    <property type="entry name" value="SAICAR synthase-like"/>
    <property type="match status" value="1"/>
</dbReference>
<dbReference type="GO" id="GO:0005737">
    <property type="term" value="C:cytoplasm"/>
    <property type="evidence" value="ECO:0007669"/>
    <property type="project" value="TreeGrafter"/>
</dbReference>
<evidence type="ECO:0000256" key="7">
    <source>
        <dbReference type="RuleBase" id="RU363090"/>
    </source>
</evidence>
<feature type="compositionally biased region" description="Basic and acidic residues" evidence="8">
    <location>
        <begin position="97"/>
        <end position="111"/>
    </location>
</feature>
<feature type="compositionally biased region" description="Low complexity" evidence="8">
    <location>
        <begin position="74"/>
        <end position="87"/>
    </location>
</feature>
<proteinExistence type="inferred from homology"/>
<dbReference type="PANTHER" id="PTHR12400:SF77">
    <property type="entry name" value="KINASE"/>
    <property type="match status" value="1"/>
</dbReference>
<dbReference type="OrthoDB" id="338650at2759"/>
<dbReference type="Pfam" id="PF03770">
    <property type="entry name" value="IPK"/>
    <property type="match status" value="1"/>
</dbReference>
<keyword evidence="5" id="KW-0067">ATP-binding</keyword>
<evidence type="ECO:0000256" key="5">
    <source>
        <dbReference type="ARBA" id="ARBA00022840"/>
    </source>
</evidence>
<dbReference type="FunFam" id="3.30.470.160:FF:000001">
    <property type="entry name" value="Kinase"/>
    <property type="match status" value="1"/>
</dbReference>
<dbReference type="GO" id="GO:0032958">
    <property type="term" value="P:inositol phosphate biosynthetic process"/>
    <property type="evidence" value="ECO:0007669"/>
    <property type="project" value="InterPro"/>
</dbReference>
<dbReference type="EC" id="2.7.-.-" evidence="7"/>
<accession>A0A8T3DMI1</accession>
<feature type="compositionally biased region" description="Basic and acidic residues" evidence="8">
    <location>
        <begin position="20"/>
        <end position="31"/>
    </location>
</feature>
<dbReference type="GO" id="GO:0046854">
    <property type="term" value="P:phosphatidylinositol phosphate biosynthetic process"/>
    <property type="evidence" value="ECO:0007669"/>
    <property type="project" value="TreeGrafter"/>
</dbReference>
<dbReference type="PANTHER" id="PTHR12400">
    <property type="entry name" value="INOSITOL POLYPHOSPHATE KINASE"/>
    <property type="match status" value="1"/>
</dbReference>
<dbReference type="GO" id="GO:0005634">
    <property type="term" value="C:nucleus"/>
    <property type="evidence" value="ECO:0007669"/>
    <property type="project" value="TreeGrafter"/>
</dbReference>
<comment type="similarity">
    <text evidence="1 7">Belongs to the inositol phosphokinase (IPK) family.</text>
</comment>
<feature type="region of interest" description="Disordered" evidence="8">
    <location>
        <begin position="72"/>
        <end position="170"/>
    </location>
</feature>
<feature type="region of interest" description="Disordered" evidence="8">
    <location>
        <begin position="1"/>
        <end position="31"/>
    </location>
</feature>
<reference evidence="9" key="1">
    <citation type="submission" date="2021-01" db="EMBL/GenBank/DDBJ databases">
        <authorList>
            <person name="Zahm M."/>
            <person name="Roques C."/>
            <person name="Cabau C."/>
            <person name="Klopp C."/>
            <person name="Donnadieu C."/>
            <person name="Jouanno E."/>
            <person name="Lampietro C."/>
            <person name="Louis A."/>
            <person name="Herpin A."/>
            <person name="Echchiki A."/>
            <person name="Berthelot C."/>
            <person name="Parey E."/>
            <person name="Roest-Crollius H."/>
            <person name="Braasch I."/>
            <person name="Postlethwait J."/>
            <person name="Bobe J."/>
            <person name="Montfort J."/>
            <person name="Bouchez O."/>
            <person name="Begum T."/>
            <person name="Mejri S."/>
            <person name="Adams A."/>
            <person name="Chen W.-J."/>
            <person name="Guiguen Y."/>
        </authorList>
    </citation>
    <scope>NUCLEOTIDE SEQUENCE</scope>
    <source>
        <tissue evidence="9">Blood</tissue>
    </source>
</reference>
<dbReference type="InterPro" id="IPR038286">
    <property type="entry name" value="IPK_sf"/>
</dbReference>
<evidence type="ECO:0000256" key="2">
    <source>
        <dbReference type="ARBA" id="ARBA00022679"/>
    </source>
</evidence>
<dbReference type="EMBL" id="JAERUA010000006">
    <property type="protein sequence ID" value="KAI1898689.1"/>
    <property type="molecule type" value="Genomic_DNA"/>
</dbReference>
<organism evidence="9 10">
    <name type="scientific">Albula goreensis</name>
    <dbReference type="NCBI Taxonomy" id="1534307"/>
    <lineage>
        <taxon>Eukaryota</taxon>
        <taxon>Metazoa</taxon>
        <taxon>Chordata</taxon>
        <taxon>Craniata</taxon>
        <taxon>Vertebrata</taxon>
        <taxon>Euteleostomi</taxon>
        <taxon>Actinopterygii</taxon>
        <taxon>Neopterygii</taxon>
        <taxon>Teleostei</taxon>
        <taxon>Albuliformes</taxon>
        <taxon>Albulidae</taxon>
        <taxon>Albula</taxon>
    </lineage>
</organism>
<evidence type="ECO:0000313" key="9">
    <source>
        <dbReference type="EMBL" id="KAI1898689.1"/>
    </source>
</evidence>